<dbReference type="InterPro" id="IPR036047">
    <property type="entry name" value="F-box-like_dom_sf"/>
</dbReference>
<dbReference type="NCBIfam" id="TIGR01640">
    <property type="entry name" value="F_box_assoc_1"/>
    <property type="match status" value="1"/>
</dbReference>
<dbReference type="EMBL" id="JBBPBN010000019">
    <property type="protein sequence ID" value="KAK9017762.1"/>
    <property type="molecule type" value="Genomic_DNA"/>
</dbReference>
<evidence type="ECO:0000259" key="1">
    <source>
        <dbReference type="PROSITE" id="PS50181"/>
    </source>
</evidence>
<dbReference type="Pfam" id="PF00646">
    <property type="entry name" value="F-box"/>
    <property type="match status" value="1"/>
</dbReference>
<evidence type="ECO:0000313" key="2">
    <source>
        <dbReference type="EMBL" id="KAK9017762.1"/>
    </source>
</evidence>
<dbReference type="SUPFAM" id="SSF81383">
    <property type="entry name" value="F-box domain"/>
    <property type="match status" value="1"/>
</dbReference>
<dbReference type="PANTHER" id="PTHR31672">
    <property type="entry name" value="BNACNNG10540D PROTEIN"/>
    <property type="match status" value="1"/>
</dbReference>
<dbReference type="InterPro" id="IPR017451">
    <property type="entry name" value="F-box-assoc_interact_dom"/>
</dbReference>
<dbReference type="PANTHER" id="PTHR31672:SF13">
    <property type="entry name" value="F-BOX PROTEIN CPR30-LIKE"/>
    <property type="match status" value="1"/>
</dbReference>
<sequence>MATLSVPHDIVSEILRRLGVKDLLRFKCISKAWCSLIDDPDFAKLHLSHSLKTGTNLSLVPRGLDGGLLSVELDSLKRARRLKHPLESYGDKFADLLGSCNGLLALMSRRDEISLWNPSTRKSRTFPAAAVEISRGRPRRGFVVYGFGYDPISDDYKLLQMAQYYFSNDDSIKSEVKVYSSSSNCWRRIQDFNFYLKYKLVHGVYANNALHFVVSRMRRSEPLVAAFDLGTEEFCLLELPDCLGTGFSLNVRAMGGCISLTVYYYLGVHVWDVHDTEIWVMKEYGVRESWTKLISVKQSEFIWGFNYVLPLAFSNNADKVLMYVDKNKFMWSGNVGRESRNYLINKEAEKEREMAWKLGKRRC</sequence>
<dbReference type="InterPro" id="IPR050796">
    <property type="entry name" value="SCF_F-box_component"/>
</dbReference>
<protein>
    <recommendedName>
        <fullName evidence="1">F-box domain-containing protein</fullName>
    </recommendedName>
</protein>
<dbReference type="PROSITE" id="PS50181">
    <property type="entry name" value="FBOX"/>
    <property type="match status" value="1"/>
</dbReference>
<dbReference type="InterPro" id="IPR001810">
    <property type="entry name" value="F-box_dom"/>
</dbReference>
<proteinExistence type="predicted"/>
<gene>
    <name evidence="2" type="ORF">V6N11_000766</name>
</gene>
<dbReference type="Gene3D" id="1.20.1280.50">
    <property type="match status" value="1"/>
</dbReference>
<comment type="caution">
    <text evidence="2">The sequence shown here is derived from an EMBL/GenBank/DDBJ whole genome shotgun (WGS) entry which is preliminary data.</text>
</comment>
<feature type="domain" description="F-box" evidence="1">
    <location>
        <begin position="1"/>
        <end position="45"/>
    </location>
</feature>
<reference evidence="2 3" key="1">
    <citation type="journal article" date="2024" name="G3 (Bethesda)">
        <title>Genome assembly of Hibiscus sabdariffa L. provides insights into metabolisms of medicinal natural products.</title>
        <authorList>
            <person name="Kim T."/>
        </authorList>
    </citation>
    <scope>NUCLEOTIDE SEQUENCE [LARGE SCALE GENOMIC DNA]</scope>
    <source>
        <strain evidence="2">TK-2024</strain>
        <tissue evidence="2">Old leaves</tissue>
    </source>
</reference>
<dbReference type="InterPro" id="IPR006527">
    <property type="entry name" value="F-box-assoc_dom_typ1"/>
</dbReference>
<keyword evidence="3" id="KW-1185">Reference proteome</keyword>
<dbReference type="Proteomes" id="UP001396334">
    <property type="component" value="Unassembled WGS sequence"/>
</dbReference>
<evidence type="ECO:0000313" key="3">
    <source>
        <dbReference type="Proteomes" id="UP001396334"/>
    </source>
</evidence>
<accession>A0ABR2RXX7</accession>
<dbReference type="Pfam" id="PF07734">
    <property type="entry name" value="FBA_1"/>
    <property type="match status" value="1"/>
</dbReference>
<name>A0ABR2RXX7_9ROSI</name>
<organism evidence="2 3">
    <name type="scientific">Hibiscus sabdariffa</name>
    <name type="common">roselle</name>
    <dbReference type="NCBI Taxonomy" id="183260"/>
    <lineage>
        <taxon>Eukaryota</taxon>
        <taxon>Viridiplantae</taxon>
        <taxon>Streptophyta</taxon>
        <taxon>Embryophyta</taxon>
        <taxon>Tracheophyta</taxon>
        <taxon>Spermatophyta</taxon>
        <taxon>Magnoliopsida</taxon>
        <taxon>eudicotyledons</taxon>
        <taxon>Gunneridae</taxon>
        <taxon>Pentapetalae</taxon>
        <taxon>rosids</taxon>
        <taxon>malvids</taxon>
        <taxon>Malvales</taxon>
        <taxon>Malvaceae</taxon>
        <taxon>Malvoideae</taxon>
        <taxon>Hibiscus</taxon>
    </lineage>
</organism>
<dbReference type="SMART" id="SM00256">
    <property type="entry name" value="FBOX"/>
    <property type="match status" value="1"/>
</dbReference>